<keyword evidence="4" id="KW-1185">Reference proteome</keyword>
<feature type="transmembrane region" description="Helical" evidence="2">
    <location>
        <begin position="107"/>
        <end position="133"/>
    </location>
</feature>
<keyword evidence="2" id="KW-0812">Transmembrane</keyword>
<reference evidence="3 4" key="1">
    <citation type="submission" date="2021-07" db="EMBL/GenBank/DDBJ databases">
        <authorList>
            <person name="So Y."/>
        </authorList>
    </citation>
    <scope>NUCLEOTIDE SEQUENCE [LARGE SCALE GENOMIC DNA]</scope>
    <source>
        <strain evidence="3 4">Y3S6</strain>
    </source>
</reference>
<gene>
    <name evidence="3" type="ORF">KPL81_05535</name>
</gene>
<organism evidence="3 4">
    <name type="scientific">Billgrantia antri</name>
    <dbReference type="NCBI Taxonomy" id="2846777"/>
    <lineage>
        <taxon>Bacteria</taxon>
        <taxon>Pseudomonadati</taxon>
        <taxon>Pseudomonadota</taxon>
        <taxon>Gammaproteobacteria</taxon>
        <taxon>Oceanospirillales</taxon>
        <taxon>Halomonadaceae</taxon>
        <taxon>Billgrantia</taxon>
    </lineage>
</organism>
<protein>
    <submittedName>
        <fullName evidence="3">Uncharacterized protein</fullName>
    </submittedName>
</protein>
<dbReference type="EMBL" id="JAHYCA010000002">
    <property type="protein sequence ID" value="MBW6390621.1"/>
    <property type="molecule type" value="Genomic_DNA"/>
</dbReference>
<evidence type="ECO:0000313" key="3">
    <source>
        <dbReference type="EMBL" id="MBW6390621.1"/>
    </source>
</evidence>
<evidence type="ECO:0000313" key="4">
    <source>
        <dbReference type="Proteomes" id="UP000769617"/>
    </source>
</evidence>
<feature type="region of interest" description="Disordered" evidence="1">
    <location>
        <begin position="1"/>
        <end position="21"/>
    </location>
</feature>
<comment type="caution">
    <text evidence="3">The sequence shown here is derived from an EMBL/GenBank/DDBJ whole genome shotgun (WGS) entry which is preliminary data.</text>
</comment>
<keyword evidence="2" id="KW-1133">Transmembrane helix</keyword>
<evidence type="ECO:0000256" key="1">
    <source>
        <dbReference type="SAM" id="MobiDB-lite"/>
    </source>
</evidence>
<evidence type="ECO:0000256" key="2">
    <source>
        <dbReference type="SAM" id="Phobius"/>
    </source>
</evidence>
<keyword evidence="2" id="KW-0472">Membrane</keyword>
<sequence>MTRRAQAEPDAQGKPTPGRRESLWPLAMGPLLWVAHFLLSYATAAVWCAKVGGENGSLGGVRLVIGIYTALILSGIAVVIWRGLRKHRFGTATVPHDFDTPADRHRFLGFATVLLGGLSFVATLYVALPVVFIESCR</sequence>
<dbReference type="RefSeq" id="WP_219790997.1">
    <property type="nucleotide sequence ID" value="NZ_JAHYCA010000002.1"/>
</dbReference>
<feature type="transmembrane region" description="Helical" evidence="2">
    <location>
        <begin position="31"/>
        <end position="49"/>
    </location>
</feature>
<accession>A0ABS6ZKN9</accession>
<name>A0ABS6ZKN9_9GAMM</name>
<feature type="transmembrane region" description="Helical" evidence="2">
    <location>
        <begin position="61"/>
        <end position="81"/>
    </location>
</feature>
<dbReference type="Proteomes" id="UP000769617">
    <property type="component" value="Unassembled WGS sequence"/>
</dbReference>
<proteinExistence type="predicted"/>